<dbReference type="CDD" id="cd03784">
    <property type="entry name" value="GT1_Gtf-like"/>
    <property type="match status" value="1"/>
</dbReference>
<dbReference type="InterPro" id="IPR002213">
    <property type="entry name" value="UDP_glucos_trans"/>
</dbReference>
<dbReference type="Proteomes" id="UP000202317">
    <property type="component" value="Segment"/>
</dbReference>
<gene>
    <name evidence="1" type="primary">egt</name>
</gene>
<dbReference type="KEGG" id="vg:4155907"/>
<keyword evidence="2" id="KW-1185">Reference proteome</keyword>
<reference evidence="1 2" key="1">
    <citation type="journal article" date="2006" name="J. Gen. Virol.">
        <title>Sequence analysis of the Choristoneura occidentalis granulovirus genome.</title>
        <authorList>
            <person name="Escasa S.R."/>
            <person name="Lauzon H.A.M."/>
            <person name="Mathur A.C."/>
            <person name="Krell P.J."/>
            <person name="Arif B.M."/>
        </authorList>
    </citation>
    <scope>NUCLEOTIDE SEQUENCE [LARGE SCALE GENOMIC DNA]</scope>
</reference>
<dbReference type="EMBL" id="DQ333351">
    <property type="protein sequence ID" value="ABC61249.1"/>
    <property type="molecule type" value="Genomic_DNA"/>
</dbReference>
<dbReference type="InterPro" id="IPR035595">
    <property type="entry name" value="UDP_glycos_trans_CS"/>
</dbReference>
<name>A0ACD6B567_9BBAC</name>
<dbReference type="FunFam" id="3.40.50.2000:FF:000021">
    <property type="entry name" value="UDP-glucuronosyltransferase"/>
    <property type="match status" value="1"/>
</dbReference>
<dbReference type="PANTHER" id="PTHR48043:SF145">
    <property type="entry name" value="FI06409P-RELATED"/>
    <property type="match status" value="1"/>
</dbReference>
<protein>
    <submittedName>
        <fullName evidence="1">EGT</fullName>
    </submittedName>
</protein>
<evidence type="ECO:0000313" key="1">
    <source>
        <dbReference type="EMBL" id="ABC61249.1"/>
    </source>
</evidence>
<dbReference type="SUPFAM" id="SSF53756">
    <property type="entry name" value="UDP-Glycosyltransferase/glycogen phosphorylase"/>
    <property type="match status" value="1"/>
</dbReference>
<proteinExistence type="predicted"/>
<dbReference type="Gene3D" id="3.40.50.2000">
    <property type="entry name" value="Glycogen Phosphorylase B"/>
    <property type="match status" value="1"/>
</dbReference>
<accession>A0ACD6B567</accession>
<sequence>MFVQLILVVLAPCFVCSSNILCVFPTPALSHQSVFAAYVDKLVIAGHNVTVITPMPRGVQHVTEIDCSTKNVFVNLVKNSTSLKKRGLVADELTVTAENYTPIIDMVVEQIKSYNVTNLLKNKDNNFDLVVCEAYLDIILIFGHLYRTPIIKFSSGYGTNENFKTMNADVKYNSVVYPNLWRSNFSNENIEQALNTEWQKLKQIQNIRLQKLFGDRTSTISVMQQSVKLLFVNVPHVFDSDRPVGENVQYLGGIHLKKPRPVRDIKLIEFLNQKTNIIYVSFGSILDAAAMDESLLTEFVKVFTKFNVLWKIDNVVSSKFNLSDNILTRNWFPQRDILNHPNVKLFITQGGVQSVDEAVDSEIPLICIPMVGDQFVNCRRIDQLNIGVVVNILKLESENLYKKINDVMNDTTIVDKIHALKKNIHDAPMKPLHKALWYTQKVLRNNKY</sequence>
<dbReference type="PIRSF" id="PIRSF000476">
    <property type="entry name" value="Ecdystd_UDP_glucosyltfrase"/>
    <property type="match status" value="1"/>
</dbReference>
<dbReference type="Pfam" id="PF00201">
    <property type="entry name" value="UDPGT"/>
    <property type="match status" value="1"/>
</dbReference>
<dbReference type="PANTHER" id="PTHR48043">
    <property type="entry name" value="EG:EG0003.4 PROTEIN-RELATED"/>
    <property type="match status" value="1"/>
</dbReference>
<evidence type="ECO:0000313" key="2">
    <source>
        <dbReference type="Proteomes" id="UP000202317"/>
    </source>
</evidence>
<dbReference type="GO" id="GO:0008194">
    <property type="term" value="F:UDP-glycosyltransferase activity"/>
    <property type="evidence" value="ECO:0007669"/>
    <property type="project" value="InterPro"/>
</dbReference>
<dbReference type="InterPro" id="IPR016224">
    <property type="entry name" value="Ecdysteroid_UDP-Glc_Trfase"/>
</dbReference>
<organism evidence="1 2">
    <name type="scientific">Choristoneura occidentalis granulovirus</name>
    <dbReference type="NCBI Taxonomy" id="364745"/>
    <lineage>
        <taxon>Viruses</taxon>
        <taxon>Viruses incertae sedis</taxon>
        <taxon>Naldaviricetes</taxon>
        <taxon>Lefavirales</taxon>
        <taxon>Baculoviridae</taxon>
        <taxon>Betabaculovirus</taxon>
        <taxon>Betabaculovirus chofumiferanae</taxon>
    </lineage>
</organism>
<dbReference type="CAZy" id="GT1">
    <property type="family name" value="Glycosyltransferase Family 1"/>
</dbReference>
<dbReference type="OrthoDB" id="5462at10239"/>
<dbReference type="PROSITE" id="PS00375">
    <property type="entry name" value="UDPGT"/>
    <property type="match status" value="1"/>
</dbReference>
<dbReference type="InterPro" id="IPR050271">
    <property type="entry name" value="UDP-glycosyltransferase"/>
</dbReference>